<dbReference type="AlphaFoldDB" id="A0A2A4WXB7"/>
<name>A0A2A4WXB7_UNCAE</name>
<gene>
    <name evidence="1" type="ORF">COB21_06265</name>
</gene>
<feature type="non-terminal residue" evidence="1">
    <location>
        <position position="274"/>
    </location>
</feature>
<evidence type="ECO:0000313" key="1">
    <source>
        <dbReference type="EMBL" id="PCI74876.1"/>
    </source>
</evidence>
<dbReference type="EMBL" id="NVUK01000063">
    <property type="protein sequence ID" value="PCI74876.1"/>
    <property type="molecule type" value="Genomic_DNA"/>
</dbReference>
<accession>A0A2A4WXB7</accession>
<protein>
    <submittedName>
        <fullName evidence="1">Uncharacterized protein</fullName>
    </submittedName>
</protein>
<sequence>MSTPTVTRGNLPPITLQTSRSIPGLGLTAFCGYKLADGVARYVINKLRGKKPSLPWGRVLFYTPLGAAGYGIDWMNTHRIGMVWGCHKRQENPPPQPPAPQPTSSSWYMSTTNARVIPSTTLETLHCVTKYENGVMMHTFPPQHASHRVHNNPQAVVIFPLPRIHVHNWKQTMTYQEKVLAFYESVPKNIQQHYQVVFFDPGLKVESDDDTGEIQTRIQGQDYIENTLAQTISNIITQTNESHRGVPIKIALTGTSALFDPEALAQVINNAPNS</sequence>
<dbReference type="Proteomes" id="UP000218775">
    <property type="component" value="Unassembled WGS sequence"/>
</dbReference>
<organism evidence="1 2">
    <name type="scientific">Aerophobetes bacterium</name>
    <dbReference type="NCBI Taxonomy" id="2030807"/>
    <lineage>
        <taxon>Bacteria</taxon>
        <taxon>Candidatus Aerophobota</taxon>
    </lineage>
</organism>
<comment type="caution">
    <text evidence="1">The sequence shown here is derived from an EMBL/GenBank/DDBJ whole genome shotgun (WGS) entry which is preliminary data.</text>
</comment>
<proteinExistence type="predicted"/>
<evidence type="ECO:0000313" key="2">
    <source>
        <dbReference type="Proteomes" id="UP000218775"/>
    </source>
</evidence>
<reference evidence="2" key="1">
    <citation type="submission" date="2017-08" db="EMBL/GenBank/DDBJ databases">
        <title>A dynamic microbial community with high functional redundancy inhabits the cold, oxic subseafloor aquifer.</title>
        <authorList>
            <person name="Tully B.J."/>
            <person name="Wheat C.G."/>
            <person name="Glazer B.T."/>
            <person name="Huber J.A."/>
        </authorList>
    </citation>
    <scope>NUCLEOTIDE SEQUENCE [LARGE SCALE GENOMIC DNA]</scope>
</reference>